<dbReference type="RefSeq" id="WP_279297311.1">
    <property type="nucleotide sequence ID" value="NZ_JAOTIF010000008.1"/>
</dbReference>
<dbReference type="Gene3D" id="2.60.120.200">
    <property type="match status" value="1"/>
</dbReference>
<sequence length="183" mass="20812">MLQDFMVLKMSGSRFEAKKDYFNDPGGKFSNNSAPVLLSRVDNKKPFTLTAKVTPSFKETYDAGVLYIFSTEKLWQKFAFEKDERGRTRVVSVRTIETSDDNNHDILTNESVFLKVTSDTKTVGLYYSIDNVTWNLARLYKNNYPDVIWVGLSTQSPIGNGTTAIFENCSLTENSIKNFREGI</sequence>
<dbReference type="SUPFAM" id="SSF49899">
    <property type="entry name" value="Concanavalin A-like lectins/glucanases"/>
    <property type="match status" value="1"/>
</dbReference>
<evidence type="ECO:0000313" key="2">
    <source>
        <dbReference type="Proteomes" id="UP001155483"/>
    </source>
</evidence>
<name>A0A9X2XVP6_9BACT</name>
<dbReference type="PANTHER" id="PTHR35332">
    <property type="entry name" value="REGULATION OF ENOLASE PROTEIN 1"/>
    <property type="match status" value="1"/>
</dbReference>
<proteinExistence type="predicted"/>
<dbReference type="PANTHER" id="PTHR35332:SF2">
    <property type="entry name" value="REGULATION OF ENOLASE PROTEIN 1"/>
    <property type="match status" value="1"/>
</dbReference>
<protein>
    <submittedName>
        <fullName evidence="1">DUF1349 domain-containing protein</fullName>
    </submittedName>
</protein>
<reference evidence="1" key="2">
    <citation type="submission" date="2023-04" db="EMBL/GenBank/DDBJ databases">
        <title>Paracnuella aquatica gen. nov., sp. nov., a member of the family Chitinophagaceae isolated from a hot spring.</title>
        <authorList>
            <person name="Wang C."/>
        </authorList>
    </citation>
    <scope>NUCLEOTIDE SEQUENCE</scope>
    <source>
        <strain evidence="1">LB-8</strain>
    </source>
</reference>
<accession>A0A9X2XVP6</accession>
<dbReference type="InterPro" id="IPR013320">
    <property type="entry name" value="ConA-like_dom_sf"/>
</dbReference>
<dbReference type="AlphaFoldDB" id="A0A9X2XVP6"/>
<reference evidence="1" key="1">
    <citation type="submission" date="2022-09" db="EMBL/GenBank/DDBJ databases">
        <authorList>
            <person name="Yuan C."/>
            <person name="Ke Z."/>
        </authorList>
    </citation>
    <scope>NUCLEOTIDE SEQUENCE</scope>
    <source>
        <strain evidence="1">LB-8</strain>
    </source>
</reference>
<dbReference type="GO" id="GO:0005975">
    <property type="term" value="P:carbohydrate metabolic process"/>
    <property type="evidence" value="ECO:0007669"/>
    <property type="project" value="UniProtKB-ARBA"/>
</dbReference>
<comment type="caution">
    <text evidence="1">The sequence shown here is derived from an EMBL/GenBank/DDBJ whole genome shotgun (WGS) entry which is preliminary data.</text>
</comment>
<dbReference type="Pfam" id="PF07081">
    <property type="entry name" value="DUF1349"/>
    <property type="match status" value="1"/>
</dbReference>
<organism evidence="1 2">
    <name type="scientific">Paraflavisolibacter caeni</name>
    <dbReference type="NCBI Taxonomy" id="2982496"/>
    <lineage>
        <taxon>Bacteria</taxon>
        <taxon>Pseudomonadati</taxon>
        <taxon>Bacteroidota</taxon>
        <taxon>Chitinophagia</taxon>
        <taxon>Chitinophagales</taxon>
        <taxon>Chitinophagaceae</taxon>
        <taxon>Paraflavisolibacter</taxon>
    </lineage>
</organism>
<dbReference type="InterPro" id="IPR009784">
    <property type="entry name" value="DUF1349"/>
</dbReference>
<dbReference type="EMBL" id="JAOTIF010000008">
    <property type="protein sequence ID" value="MCU7549870.1"/>
    <property type="molecule type" value="Genomic_DNA"/>
</dbReference>
<evidence type="ECO:0000313" key="1">
    <source>
        <dbReference type="EMBL" id="MCU7549870.1"/>
    </source>
</evidence>
<gene>
    <name evidence="1" type="ORF">OCK74_12130</name>
</gene>
<dbReference type="Proteomes" id="UP001155483">
    <property type="component" value="Unassembled WGS sequence"/>
</dbReference>
<keyword evidence="2" id="KW-1185">Reference proteome</keyword>
<dbReference type="GO" id="GO:0004553">
    <property type="term" value="F:hydrolase activity, hydrolyzing O-glycosyl compounds"/>
    <property type="evidence" value="ECO:0007669"/>
    <property type="project" value="UniProtKB-ARBA"/>
</dbReference>